<organism evidence="4 5">
    <name type="scientific">Cecembia calidifontis</name>
    <dbReference type="NCBI Taxonomy" id="1187080"/>
    <lineage>
        <taxon>Bacteria</taxon>
        <taxon>Pseudomonadati</taxon>
        <taxon>Bacteroidota</taxon>
        <taxon>Cytophagia</taxon>
        <taxon>Cytophagales</taxon>
        <taxon>Cyclobacteriaceae</taxon>
        <taxon>Cecembia</taxon>
    </lineage>
</organism>
<sequence length="416" mass="46053">MKGYLYSIILFLLLLSCAQKEEKVHMLQVGVSKAVINPPMGAFIAGDKQNRRFTGILDSLYVKAAVFYDGKESFALVTVDCIGLLYQDLLKIREKVRKMDLGIPFTPENIVISSTHTHSGPDVVGLWGENYTQSGVDPEYIDFLVKTTAEQIQVAASNLEKASAKYGVTEYGHDWVANICEEEIDRSMTVLQFLNDKGQNILSLSNFACHPTYLDAVYNEVSADYVAGFYKEMEKQLGGEHLFLQGAIGGWIQPMDKGIPYEQVLERGKGLAHAAIYALKEGKDLQSASLTFRSKKLALPVENEAWRQLAAGGIIQRAISNVVETEVVWFSVGEANFATHPGETAPIYALQTKALMQVGPQFVLGLGQDALGYIVKPEYFEDQTLPHAPYLTRMSLGKSTANHLLQTLEELSEVKK</sequence>
<dbReference type="AlphaFoldDB" id="A0A4Q7PAZ0"/>
<keyword evidence="2" id="KW-0378">Hydrolase</keyword>
<comment type="cofactor">
    <cofactor evidence="1">
        <name>Zn(2+)</name>
        <dbReference type="ChEBI" id="CHEBI:29105"/>
    </cofactor>
    <text evidence="1">Binds 1 zinc ion per subunit.</text>
</comment>
<comment type="similarity">
    <text evidence="2">Belongs to the neutral ceramidase family.</text>
</comment>
<comment type="catalytic activity">
    <reaction evidence="2">
        <text>an N-acylsphing-4-enine + H2O = sphing-4-enine + a fatty acid</text>
        <dbReference type="Rhea" id="RHEA:20856"/>
        <dbReference type="ChEBI" id="CHEBI:15377"/>
        <dbReference type="ChEBI" id="CHEBI:28868"/>
        <dbReference type="ChEBI" id="CHEBI:52639"/>
        <dbReference type="ChEBI" id="CHEBI:57756"/>
        <dbReference type="EC" id="3.5.1.23"/>
    </reaction>
</comment>
<dbReference type="RefSeq" id="WP_130276296.1">
    <property type="nucleotide sequence ID" value="NZ_SGXG01000001.1"/>
</dbReference>
<evidence type="ECO:0000259" key="3">
    <source>
        <dbReference type="Pfam" id="PF04734"/>
    </source>
</evidence>
<dbReference type="GO" id="GO:0017040">
    <property type="term" value="F:N-acylsphingosine amidohydrolase activity"/>
    <property type="evidence" value="ECO:0007669"/>
    <property type="project" value="UniProtKB-UniRule"/>
</dbReference>
<dbReference type="GO" id="GO:0046872">
    <property type="term" value="F:metal ion binding"/>
    <property type="evidence" value="ECO:0007669"/>
    <property type="project" value="UniProtKB-KW"/>
</dbReference>
<dbReference type="InterPro" id="IPR031329">
    <property type="entry name" value="NEUT/ALK_ceramidase_N"/>
</dbReference>
<dbReference type="EC" id="3.5.1.23" evidence="2"/>
<dbReference type="GO" id="GO:0042759">
    <property type="term" value="P:long-chain fatty acid biosynthetic process"/>
    <property type="evidence" value="ECO:0007669"/>
    <property type="project" value="TreeGrafter"/>
</dbReference>
<dbReference type="Proteomes" id="UP000292209">
    <property type="component" value="Unassembled WGS sequence"/>
</dbReference>
<protein>
    <recommendedName>
        <fullName evidence="2">Neutral ceramidase</fullName>
        <ecNumber evidence="2">3.5.1.23</ecNumber>
    </recommendedName>
</protein>
<evidence type="ECO:0000256" key="1">
    <source>
        <dbReference type="PIRSR" id="PIRSR606823-2"/>
    </source>
</evidence>
<keyword evidence="1" id="KW-0862">Zinc</keyword>
<keyword evidence="2" id="KW-0443">Lipid metabolism</keyword>
<evidence type="ECO:0000256" key="2">
    <source>
        <dbReference type="RuleBase" id="RU366019"/>
    </source>
</evidence>
<feature type="binding site" evidence="1">
    <location>
        <position position="210"/>
    </location>
    <ligand>
        <name>Zn(2+)</name>
        <dbReference type="ChEBI" id="CHEBI:29105"/>
    </ligand>
</feature>
<feature type="domain" description="Neutral/alkaline non-lysosomal ceramidase N-terminal" evidence="3">
    <location>
        <begin position="48"/>
        <end position="239"/>
    </location>
</feature>
<dbReference type="PROSITE" id="PS51257">
    <property type="entry name" value="PROKAR_LIPOPROTEIN"/>
    <property type="match status" value="1"/>
</dbReference>
<proteinExistence type="inferred from homology"/>
<feature type="binding site" evidence="1">
    <location>
        <position position="116"/>
    </location>
    <ligand>
        <name>Zn(2+)</name>
        <dbReference type="ChEBI" id="CHEBI:29105"/>
    </ligand>
</feature>
<dbReference type="InterPro" id="IPR006823">
    <property type="entry name" value="Ceramidase_alk"/>
</dbReference>
<dbReference type="OrthoDB" id="622550at2"/>
<dbReference type="Pfam" id="PF04734">
    <property type="entry name" value="Ceramidase_alk"/>
    <property type="match status" value="1"/>
</dbReference>
<keyword evidence="5" id="KW-1185">Reference proteome</keyword>
<evidence type="ECO:0000313" key="5">
    <source>
        <dbReference type="Proteomes" id="UP000292209"/>
    </source>
</evidence>
<dbReference type="GO" id="GO:0016020">
    <property type="term" value="C:membrane"/>
    <property type="evidence" value="ECO:0007669"/>
    <property type="project" value="GOC"/>
</dbReference>
<dbReference type="PANTHER" id="PTHR12670">
    <property type="entry name" value="CERAMIDASE"/>
    <property type="match status" value="1"/>
</dbReference>
<reference evidence="4 5" key="1">
    <citation type="submission" date="2019-02" db="EMBL/GenBank/DDBJ databases">
        <title>Genomic Encyclopedia of Archaeal and Bacterial Type Strains, Phase II (KMG-II): from individual species to whole genera.</title>
        <authorList>
            <person name="Goeker M."/>
        </authorList>
    </citation>
    <scope>NUCLEOTIDE SEQUENCE [LARGE SCALE GENOMIC DNA]</scope>
    <source>
        <strain evidence="4 5">DSM 21411</strain>
    </source>
</reference>
<comment type="caution">
    <text evidence="4">The sequence shown here is derived from an EMBL/GenBank/DDBJ whole genome shotgun (WGS) entry which is preliminary data.</text>
</comment>
<evidence type="ECO:0000313" key="4">
    <source>
        <dbReference type="EMBL" id="RZS97404.1"/>
    </source>
</evidence>
<name>A0A4Q7PAZ0_9BACT</name>
<dbReference type="GO" id="GO:0046512">
    <property type="term" value="P:sphingosine biosynthetic process"/>
    <property type="evidence" value="ECO:0007669"/>
    <property type="project" value="TreeGrafter"/>
</dbReference>
<dbReference type="EMBL" id="SGXG01000001">
    <property type="protein sequence ID" value="RZS97404.1"/>
    <property type="molecule type" value="Genomic_DNA"/>
</dbReference>
<keyword evidence="2" id="KW-0746">Sphingolipid metabolism</keyword>
<dbReference type="PANTHER" id="PTHR12670:SF1">
    <property type="entry name" value="NEUTRAL CERAMIDASE"/>
    <property type="match status" value="1"/>
</dbReference>
<keyword evidence="1" id="KW-0479">Metal-binding</keyword>
<gene>
    <name evidence="4" type="ORF">BC751_3010</name>
</gene>
<accession>A0A4Q7PAZ0</accession>
<dbReference type="GO" id="GO:0046514">
    <property type="term" value="P:ceramide catabolic process"/>
    <property type="evidence" value="ECO:0007669"/>
    <property type="project" value="InterPro"/>
</dbReference>
<dbReference type="GO" id="GO:0005576">
    <property type="term" value="C:extracellular region"/>
    <property type="evidence" value="ECO:0007669"/>
    <property type="project" value="TreeGrafter"/>
</dbReference>